<dbReference type="EMBL" id="SSOP01000237">
    <property type="protein sequence ID" value="KAB5589715.1"/>
    <property type="molecule type" value="Genomic_DNA"/>
</dbReference>
<organism evidence="2 3">
    <name type="scientific">Ceratobasidium theobromae</name>
    <dbReference type="NCBI Taxonomy" id="1582974"/>
    <lineage>
        <taxon>Eukaryota</taxon>
        <taxon>Fungi</taxon>
        <taxon>Dikarya</taxon>
        <taxon>Basidiomycota</taxon>
        <taxon>Agaricomycotina</taxon>
        <taxon>Agaricomycetes</taxon>
        <taxon>Cantharellales</taxon>
        <taxon>Ceratobasidiaceae</taxon>
        <taxon>Ceratobasidium</taxon>
    </lineage>
</organism>
<dbReference type="Proteomes" id="UP000383932">
    <property type="component" value="Unassembled WGS sequence"/>
</dbReference>
<evidence type="ECO:0000256" key="1">
    <source>
        <dbReference type="SAM" id="MobiDB-lite"/>
    </source>
</evidence>
<proteinExistence type="predicted"/>
<name>A0A5N5QD90_9AGAM</name>
<feature type="region of interest" description="Disordered" evidence="1">
    <location>
        <begin position="27"/>
        <end position="110"/>
    </location>
</feature>
<reference evidence="2" key="2">
    <citation type="submission" date="2019-04" db="EMBL/GenBank/DDBJ databases">
        <authorList>
            <person name="Ali S."/>
            <person name="Shao J."/>
            <person name="Asman A."/>
            <person name="Bailey B."/>
        </authorList>
    </citation>
    <scope>NUCLEOTIDE SEQUENCE</scope>
    <source>
        <strain evidence="2">CT2</strain>
    </source>
</reference>
<dbReference type="OrthoDB" id="3268822at2759"/>
<gene>
    <name evidence="2" type="ORF">CTheo_6852</name>
</gene>
<evidence type="ECO:0000313" key="2">
    <source>
        <dbReference type="EMBL" id="KAB5589715.1"/>
    </source>
</evidence>
<accession>A0A5N5QD90</accession>
<dbReference type="AlphaFoldDB" id="A0A5N5QD90"/>
<comment type="caution">
    <text evidence="2">The sequence shown here is derived from an EMBL/GenBank/DDBJ whole genome shotgun (WGS) entry which is preliminary data.</text>
</comment>
<sequence>MDASALLAALAKDPALLAGVAELLAKQVDASSTQPRARSISPRPRQDPTSPARETTPARQSRTRSRSSSPRRPAIESAARQRSPPPTRQREERVESSYMRGGTGWRGGRGDRTAMEKLVTRQKKSEYVCKHGHWFGRLDGRWFNPYSSDSVNEKLCARIARPRGQAGRGEFLIHEAMGLKDDYDWFLDIRCQQGSVRKAAIKHRPRNADPDSNVTWKNYSSGDRKKIYDYMYLRYPFLFHFRDESGEDCWAVRDMIQQYLTQSKSYTSKKSRERFGRGLVHT</sequence>
<feature type="compositionally biased region" description="Low complexity" evidence="1">
    <location>
        <begin position="55"/>
        <end position="80"/>
    </location>
</feature>
<protein>
    <submittedName>
        <fullName evidence="2">Uncharacterized protein</fullName>
    </submittedName>
</protein>
<evidence type="ECO:0000313" key="3">
    <source>
        <dbReference type="Proteomes" id="UP000383932"/>
    </source>
</evidence>
<keyword evidence="3" id="KW-1185">Reference proteome</keyword>
<reference evidence="2" key="1">
    <citation type="journal article" date="2019" name="Fungal Biol. Biotechnol.">
        <title>Draft genome sequence of fastidious pathogen Ceratobasidium theobromae, which causes vascular-streak dieback in Theobroma cacao.</title>
        <authorList>
            <person name="Ali S.S."/>
            <person name="Asman A."/>
            <person name="Shao J."/>
            <person name="Firmansyah A.P."/>
            <person name="Susilo A.W."/>
            <person name="Rosmana A."/>
            <person name="McMahon P."/>
            <person name="Junaid M."/>
            <person name="Guest D."/>
            <person name="Kheng T.Y."/>
            <person name="Meinhardt L.W."/>
            <person name="Bailey B.A."/>
        </authorList>
    </citation>
    <scope>NUCLEOTIDE SEQUENCE [LARGE SCALE GENOMIC DNA]</scope>
    <source>
        <strain evidence="2">CT2</strain>
    </source>
</reference>